<name>A0A9X6UDP0_BACCE</name>
<dbReference type="GO" id="GO:0005576">
    <property type="term" value="C:extracellular region"/>
    <property type="evidence" value="ECO:0007669"/>
    <property type="project" value="InterPro"/>
</dbReference>
<evidence type="ECO:0000313" key="5">
    <source>
        <dbReference type="Proteomes" id="UP000220691"/>
    </source>
</evidence>
<keyword evidence="2" id="KW-0119">Carbohydrate metabolism</keyword>
<feature type="domain" description="Chitin-binding type-3" evidence="3">
    <location>
        <begin position="40"/>
        <end position="82"/>
    </location>
</feature>
<dbReference type="Gene3D" id="2.10.10.20">
    <property type="entry name" value="Carbohydrate-binding module superfamily 5/12"/>
    <property type="match status" value="4"/>
</dbReference>
<accession>A0A9X6UDP0</accession>
<dbReference type="EMBL" id="NUAN01000044">
    <property type="protein sequence ID" value="PEO00188.1"/>
    <property type="molecule type" value="Genomic_DNA"/>
</dbReference>
<reference evidence="4 5" key="1">
    <citation type="submission" date="2017-09" db="EMBL/GenBank/DDBJ databases">
        <title>Large-scale bioinformatics analysis of Bacillus genomes uncovers conserved roles of natural products in bacterial physiology.</title>
        <authorList>
            <consortium name="Agbiome Team Llc"/>
            <person name="Bleich R.M."/>
            <person name="Kirk G.J."/>
            <person name="Santa Maria K.C."/>
            <person name="Allen S.E."/>
            <person name="Farag S."/>
            <person name="Shank E.A."/>
            <person name="Bowers A."/>
        </authorList>
    </citation>
    <scope>NUCLEOTIDE SEQUENCE [LARGE SCALE GENOMIC DNA]</scope>
    <source>
        <strain evidence="4 5">AFS027647</strain>
    </source>
</reference>
<sequence length="264" mass="30107">MMKNKKKQLIKGIMLSTVLGLGWSVVGDVSHAAGNEISQTAEWNKKIKYVKGDIVTYNGIQYVTQQSICGFSPDEIDVWKPMNGAKPGWNAKEGYAKGDKVLYNGTIYELMWGTIIGKSPDEYIYWKIMSGKIPKWSEQRGYVEGEKVTYDDSEYQATELILGGKKPNESGSGWKEIEGAKSQAKEERRLVNKELSDILSRKEGAKSQAKAKLVEPKKIERWSAYHLYEKGDIVTYNKIQYKAQVWSQSQRPNLDKSEFWKQQD</sequence>
<dbReference type="Proteomes" id="UP000220691">
    <property type="component" value="Unassembled WGS sequence"/>
</dbReference>
<dbReference type="InterPro" id="IPR036573">
    <property type="entry name" value="CBM_sf_5/12"/>
</dbReference>
<feature type="domain" description="Chitin-binding type-3" evidence="3">
    <location>
        <begin position="133"/>
        <end position="177"/>
    </location>
</feature>
<dbReference type="GO" id="GO:0004553">
    <property type="term" value="F:hydrolase activity, hydrolyzing O-glycosyl compounds"/>
    <property type="evidence" value="ECO:0007669"/>
    <property type="project" value="InterPro"/>
</dbReference>
<feature type="domain" description="Chitin-binding type-3" evidence="3">
    <location>
        <begin position="86"/>
        <end position="129"/>
    </location>
</feature>
<dbReference type="AlphaFoldDB" id="A0A9X6UDP0"/>
<dbReference type="GO" id="GO:0030246">
    <property type="term" value="F:carbohydrate binding"/>
    <property type="evidence" value="ECO:0007669"/>
    <property type="project" value="InterPro"/>
</dbReference>
<feature type="domain" description="Chitin-binding type-3" evidence="3">
    <location>
        <begin position="219"/>
        <end position="263"/>
    </location>
</feature>
<dbReference type="InterPro" id="IPR003610">
    <property type="entry name" value="CBM5/12"/>
</dbReference>
<evidence type="ECO:0000313" key="4">
    <source>
        <dbReference type="EMBL" id="PEO00188.1"/>
    </source>
</evidence>
<protein>
    <recommendedName>
        <fullName evidence="3">Chitin-binding type-3 domain-containing protein</fullName>
    </recommendedName>
</protein>
<keyword evidence="2" id="KW-0624">Polysaccharide degradation</keyword>
<comment type="caution">
    <text evidence="4">The sequence shown here is derived from an EMBL/GenBank/DDBJ whole genome shotgun (WGS) entry which is preliminary data.</text>
</comment>
<dbReference type="SMART" id="SM00495">
    <property type="entry name" value="ChtBD3"/>
    <property type="match status" value="4"/>
</dbReference>
<evidence type="ECO:0000256" key="2">
    <source>
        <dbReference type="ARBA" id="ARBA00023326"/>
    </source>
</evidence>
<organism evidence="4 5">
    <name type="scientific">Bacillus cereus</name>
    <dbReference type="NCBI Taxonomy" id="1396"/>
    <lineage>
        <taxon>Bacteria</taxon>
        <taxon>Bacillati</taxon>
        <taxon>Bacillota</taxon>
        <taxon>Bacilli</taxon>
        <taxon>Bacillales</taxon>
        <taxon>Bacillaceae</taxon>
        <taxon>Bacillus</taxon>
        <taxon>Bacillus cereus group</taxon>
    </lineage>
</organism>
<dbReference type="SUPFAM" id="SSF51055">
    <property type="entry name" value="Carbohydrate binding domain"/>
    <property type="match status" value="3"/>
</dbReference>
<keyword evidence="1" id="KW-0378">Hydrolase</keyword>
<dbReference type="CDD" id="cd12215">
    <property type="entry name" value="ChiC_BD"/>
    <property type="match status" value="1"/>
</dbReference>
<gene>
    <name evidence="4" type="ORF">CN553_07395</name>
</gene>
<evidence type="ECO:0000256" key="1">
    <source>
        <dbReference type="ARBA" id="ARBA00022801"/>
    </source>
</evidence>
<dbReference type="Pfam" id="PF02839">
    <property type="entry name" value="CBM_5_12"/>
    <property type="match status" value="1"/>
</dbReference>
<dbReference type="GO" id="GO:0000272">
    <property type="term" value="P:polysaccharide catabolic process"/>
    <property type="evidence" value="ECO:0007669"/>
    <property type="project" value="UniProtKB-KW"/>
</dbReference>
<proteinExistence type="predicted"/>
<evidence type="ECO:0000259" key="3">
    <source>
        <dbReference type="SMART" id="SM00495"/>
    </source>
</evidence>